<dbReference type="SMART" id="SM00304">
    <property type="entry name" value="HAMP"/>
    <property type="match status" value="1"/>
</dbReference>
<keyword evidence="9" id="KW-0067">ATP-binding</keyword>
<dbReference type="KEGG" id="cohn:KCTCHS21_09660"/>
<dbReference type="InterPro" id="IPR010559">
    <property type="entry name" value="Sig_transdc_His_kin_internal"/>
</dbReference>
<dbReference type="PANTHER" id="PTHR34220:SF7">
    <property type="entry name" value="SENSOR HISTIDINE KINASE YPDA"/>
    <property type="match status" value="1"/>
</dbReference>
<feature type="transmembrane region" description="Helical" evidence="12">
    <location>
        <begin position="9"/>
        <end position="30"/>
    </location>
</feature>
<dbReference type="InterPro" id="IPR003660">
    <property type="entry name" value="HAMP_dom"/>
</dbReference>
<dbReference type="AlphaFoldDB" id="A0A3T1D0C9"/>
<dbReference type="Proteomes" id="UP000289856">
    <property type="component" value="Chromosome"/>
</dbReference>
<evidence type="ECO:0000256" key="6">
    <source>
        <dbReference type="ARBA" id="ARBA00022679"/>
    </source>
</evidence>
<dbReference type="Gene3D" id="6.10.340.10">
    <property type="match status" value="1"/>
</dbReference>
<gene>
    <name evidence="15" type="ORF">KCTCHS21_09660</name>
</gene>
<dbReference type="Pfam" id="PF02518">
    <property type="entry name" value="HATPase_c"/>
    <property type="match status" value="1"/>
</dbReference>
<dbReference type="PROSITE" id="PS50109">
    <property type="entry name" value="HIS_KIN"/>
    <property type="match status" value="1"/>
</dbReference>
<dbReference type="PANTHER" id="PTHR34220">
    <property type="entry name" value="SENSOR HISTIDINE KINASE YPDA"/>
    <property type="match status" value="1"/>
</dbReference>
<dbReference type="PROSITE" id="PS50885">
    <property type="entry name" value="HAMP"/>
    <property type="match status" value="1"/>
</dbReference>
<keyword evidence="6" id="KW-0808">Transferase</keyword>
<dbReference type="InterPro" id="IPR036890">
    <property type="entry name" value="HATPase_C_sf"/>
</dbReference>
<evidence type="ECO:0000256" key="8">
    <source>
        <dbReference type="ARBA" id="ARBA00022777"/>
    </source>
</evidence>
<dbReference type="GO" id="GO:0005524">
    <property type="term" value="F:ATP binding"/>
    <property type="evidence" value="ECO:0007669"/>
    <property type="project" value="UniProtKB-KW"/>
</dbReference>
<dbReference type="InterPro" id="IPR003594">
    <property type="entry name" value="HATPase_dom"/>
</dbReference>
<evidence type="ECO:0000256" key="7">
    <source>
        <dbReference type="ARBA" id="ARBA00022741"/>
    </source>
</evidence>
<dbReference type="EMBL" id="AP019400">
    <property type="protein sequence ID" value="BBI31567.1"/>
    <property type="molecule type" value="Genomic_DNA"/>
</dbReference>
<dbReference type="CDD" id="cd06225">
    <property type="entry name" value="HAMP"/>
    <property type="match status" value="1"/>
</dbReference>
<dbReference type="Pfam" id="PF00672">
    <property type="entry name" value="HAMP"/>
    <property type="match status" value="1"/>
</dbReference>
<evidence type="ECO:0000259" key="13">
    <source>
        <dbReference type="PROSITE" id="PS50109"/>
    </source>
</evidence>
<keyword evidence="4" id="KW-1003">Cell membrane</keyword>
<name>A0A3T1D0C9_9BACL</name>
<evidence type="ECO:0000256" key="11">
    <source>
        <dbReference type="ARBA" id="ARBA00023136"/>
    </source>
</evidence>
<evidence type="ECO:0000256" key="12">
    <source>
        <dbReference type="SAM" id="Phobius"/>
    </source>
</evidence>
<feature type="transmembrane region" description="Helical" evidence="12">
    <location>
        <begin position="300"/>
        <end position="320"/>
    </location>
</feature>
<keyword evidence="16" id="KW-1185">Reference proteome</keyword>
<accession>A0A3T1D0C9</accession>
<evidence type="ECO:0000256" key="4">
    <source>
        <dbReference type="ARBA" id="ARBA00022475"/>
    </source>
</evidence>
<evidence type="ECO:0000313" key="16">
    <source>
        <dbReference type="Proteomes" id="UP000289856"/>
    </source>
</evidence>
<dbReference type="Gene3D" id="3.30.565.10">
    <property type="entry name" value="Histidine kinase-like ATPase, C-terminal domain"/>
    <property type="match status" value="1"/>
</dbReference>
<dbReference type="SUPFAM" id="SSF158472">
    <property type="entry name" value="HAMP domain-like"/>
    <property type="match status" value="1"/>
</dbReference>
<evidence type="ECO:0000256" key="10">
    <source>
        <dbReference type="ARBA" id="ARBA00023012"/>
    </source>
</evidence>
<dbReference type="GO" id="GO:0000155">
    <property type="term" value="F:phosphorelay sensor kinase activity"/>
    <property type="evidence" value="ECO:0007669"/>
    <property type="project" value="InterPro"/>
</dbReference>
<evidence type="ECO:0000256" key="9">
    <source>
        <dbReference type="ARBA" id="ARBA00022840"/>
    </source>
</evidence>
<keyword evidence="5" id="KW-0597">Phosphoprotein</keyword>
<evidence type="ECO:0000313" key="15">
    <source>
        <dbReference type="EMBL" id="BBI31567.1"/>
    </source>
</evidence>
<keyword evidence="11 12" id="KW-0472">Membrane</keyword>
<keyword evidence="12" id="KW-0812">Transmembrane</keyword>
<evidence type="ECO:0000256" key="5">
    <source>
        <dbReference type="ARBA" id="ARBA00022553"/>
    </source>
</evidence>
<feature type="domain" description="Histidine kinase" evidence="13">
    <location>
        <begin position="482"/>
        <end position="595"/>
    </location>
</feature>
<dbReference type="EC" id="2.7.13.3" evidence="3"/>
<reference evidence="15 16" key="1">
    <citation type="submission" date="2019-01" db="EMBL/GenBank/DDBJ databases">
        <title>Complete genome sequence of Cohnella hallensis HS21 isolated from Korean fir (Abies koreana) rhizospheric soil.</title>
        <authorList>
            <person name="Jiang L."/>
            <person name="Kang S.W."/>
            <person name="Kim S."/>
            <person name="Jung J."/>
            <person name="Kim C.Y."/>
            <person name="Kim D.H."/>
            <person name="Kim S.W."/>
            <person name="Lee J."/>
        </authorList>
    </citation>
    <scope>NUCLEOTIDE SEQUENCE [LARGE SCALE GENOMIC DNA]</scope>
    <source>
        <strain evidence="15 16">HS21</strain>
    </source>
</reference>
<dbReference type="SMART" id="SM00387">
    <property type="entry name" value="HATPase_c"/>
    <property type="match status" value="1"/>
</dbReference>
<keyword evidence="10" id="KW-0902">Two-component regulatory system</keyword>
<dbReference type="Pfam" id="PF06580">
    <property type="entry name" value="His_kinase"/>
    <property type="match status" value="1"/>
</dbReference>
<dbReference type="Gene3D" id="3.30.450.20">
    <property type="entry name" value="PAS domain"/>
    <property type="match status" value="1"/>
</dbReference>
<proteinExistence type="predicted"/>
<comment type="subcellular location">
    <subcellularLocation>
        <location evidence="2">Cell membrane</location>
        <topology evidence="2">Multi-pass membrane protein</topology>
    </subcellularLocation>
</comment>
<comment type="catalytic activity">
    <reaction evidence="1">
        <text>ATP + protein L-histidine = ADP + protein N-phospho-L-histidine.</text>
        <dbReference type="EC" id="2.7.13.3"/>
    </reaction>
</comment>
<dbReference type="InterPro" id="IPR050640">
    <property type="entry name" value="Bact_2-comp_sensor_kinase"/>
</dbReference>
<keyword evidence="7" id="KW-0547">Nucleotide-binding</keyword>
<dbReference type="SUPFAM" id="SSF55874">
    <property type="entry name" value="ATPase domain of HSP90 chaperone/DNA topoisomerase II/histidine kinase"/>
    <property type="match status" value="1"/>
</dbReference>
<organism evidence="15 16">
    <name type="scientific">Cohnella abietis</name>
    <dbReference type="NCBI Taxonomy" id="2507935"/>
    <lineage>
        <taxon>Bacteria</taxon>
        <taxon>Bacillati</taxon>
        <taxon>Bacillota</taxon>
        <taxon>Bacilli</taxon>
        <taxon>Bacillales</taxon>
        <taxon>Paenibacillaceae</taxon>
        <taxon>Cohnella</taxon>
    </lineage>
</organism>
<keyword evidence="8 15" id="KW-0418">Kinase</keyword>
<dbReference type="GO" id="GO:0005886">
    <property type="term" value="C:plasma membrane"/>
    <property type="evidence" value="ECO:0007669"/>
    <property type="project" value="UniProtKB-SubCell"/>
</dbReference>
<evidence type="ECO:0000256" key="1">
    <source>
        <dbReference type="ARBA" id="ARBA00000085"/>
    </source>
</evidence>
<keyword evidence="12" id="KW-1133">Transmembrane helix</keyword>
<dbReference type="InterPro" id="IPR005467">
    <property type="entry name" value="His_kinase_dom"/>
</dbReference>
<evidence type="ECO:0000256" key="2">
    <source>
        <dbReference type="ARBA" id="ARBA00004651"/>
    </source>
</evidence>
<feature type="domain" description="HAMP" evidence="14">
    <location>
        <begin position="321"/>
        <end position="373"/>
    </location>
</feature>
<evidence type="ECO:0000259" key="14">
    <source>
        <dbReference type="PROSITE" id="PS50885"/>
    </source>
</evidence>
<sequence length="602" mass="68101">MQRSFKAKVIVSFFTIVNLALLGMGTLYYYKTSGDIERNTIDSLEQLVDRSVTILDNHMDNIRNEAWSYFSDKDFQVFVSNMSSAYPEKNSYYKNRLETSQRKFNAIGMIGVYDLYGNELASGQRSMLNAAEDNHRTKNQKKTLIEMALQKDGYPQWLVTHATAINSGNLNNTISFVQALKKISTYSQKMVGVIQIEFNASLLNQSIQDLNSGAGKDFVIVDRQGKIVFAENEDEIGKEIGDEPWYRSLTLTGKIGYRKSTIQGERYVTLYRKFQLNDWMLVGKIPLDNVLGGVKQARKFTLVIGVITLFIAMILAYFIAGSMTKSIRKLREHMKQVELGNFKVTVPVRSYDEIGSLGMSFNRMTRQIDYLVEKEYEARLLKKEAEIVALQSQINPHFLYNALGTIDALASIEGQEQISRISQSLGSMFRYSIKGGQVATLSEEVQQVKLYLSIQQIRYEDRVTYQIEIEPGLEEQLLPKLVLQPIVENAIKHGIEQIRDGGCVTIQARSIPDGRMAIRVHDNGAGCDERRLGEIRNMLNNTGFASRMADEDRSSIGLDNVNRRIRLYYGEQAELTFDSSKGTGTEVTLLLPITHAGRDSDA</sequence>
<evidence type="ECO:0000256" key="3">
    <source>
        <dbReference type="ARBA" id="ARBA00012438"/>
    </source>
</evidence>
<protein>
    <recommendedName>
        <fullName evidence="3">histidine kinase</fullName>
        <ecNumber evidence="3">2.7.13.3</ecNumber>
    </recommendedName>
</protein>